<protein>
    <recommendedName>
        <fullName evidence="4">Serine carboxypeptidase</fullName>
    </recommendedName>
</protein>
<dbReference type="AlphaFoldDB" id="A0A820K7M6"/>
<proteinExistence type="inferred from homology"/>
<dbReference type="Gene3D" id="3.40.50.1820">
    <property type="entry name" value="alpha/beta hydrolase"/>
    <property type="match status" value="1"/>
</dbReference>
<dbReference type="Pfam" id="PF00450">
    <property type="entry name" value="Peptidase_S10"/>
    <property type="match status" value="1"/>
</dbReference>
<dbReference type="SUPFAM" id="SSF53474">
    <property type="entry name" value="alpha/beta-Hydrolases"/>
    <property type="match status" value="1"/>
</dbReference>
<evidence type="ECO:0000313" key="3">
    <source>
        <dbReference type="Proteomes" id="UP000663823"/>
    </source>
</evidence>
<sequence>NANYSVMIYNGQLDIIIAVPLTMEWISQLTWIGTDELRQAPRSVWKVADADREIAGYIKTANNNRFFLATIRNAGHMVPYDQPRAMLDLLQRFLAAQPK</sequence>
<dbReference type="InterPro" id="IPR029058">
    <property type="entry name" value="AB_hydrolase_fold"/>
</dbReference>
<evidence type="ECO:0000256" key="1">
    <source>
        <dbReference type="ARBA" id="ARBA00009431"/>
    </source>
</evidence>
<organism evidence="2 3">
    <name type="scientific">Rotaria sordida</name>
    <dbReference type="NCBI Taxonomy" id="392033"/>
    <lineage>
        <taxon>Eukaryota</taxon>
        <taxon>Metazoa</taxon>
        <taxon>Spiralia</taxon>
        <taxon>Gnathifera</taxon>
        <taxon>Rotifera</taxon>
        <taxon>Eurotatoria</taxon>
        <taxon>Bdelloidea</taxon>
        <taxon>Philodinida</taxon>
        <taxon>Philodinidae</taxon>
        <taxon>Rotaria</taxon>
    </lineage>
</organism>
<dbReference type="EMBL" id="CAJOAX010057401">
    <property type="protein sequence ID" value="CAF4332754.1"/>
    <property type="molecule type" value="Genomic_DNA"/>
</dbReference>
<dbReference type="Proteomes" id="UP000663823">
    <property type="component" value="Unassembled WGS sequence"/>
</dbReference>
<feature type="non-terminal residue" evidence="2">
    <location>
        <position position="1"/>
    </location>
</feature>
<dbReference type="InterPro" id="IPR033124">
    <property type="entry name" value="Ser_caboxypep_his_AS"/>
</dbReference>
<comment type="caution">
    <text evidence="2">The sequence shown here is derived from an EMBL/GenBank/DDBJ whole genome shotgun (WGS) entry which is preliminary data.</text>
</comment>
<evidence type="ECO:0008006" key="4">
    <source>
        <dbReference type="Google" id="ProtNLM"/>
    </source>
</evidence>
<accession>A0A820K7M6</accession>
<dbReference type="GO" id="GO:0004185">
    <property type="term" value="F:serine-type carboxypeptidase activity"/>
    <property type="evidence" value="ECO:0007669"/>
    <property type="project" value="InterPro"/>
</dbReference>
<comment type="similarity">
    <text evidence="1">Belongs to the peptidase S10 family.</text>
</comment>
<name>A0A820K7M6_9BILA</name>
<evidence type="ECO:0000313" key="2">
    <source>
        <dbReference type="EMBL" id="CAF4332754.1"/>
    </source>
</evidence>
<dbReference type="PROSITE" id="PS00560">
    <property type="entry name" value="CARBOXYPEPT_SER_HIS"/>
    <property type="match status" value="1"/>
</dbReference>
<dbReference type="InterPro" id="IPR001563">
    <property type="entry name" value="Peptidase_S10"/>
</dbReference>
<gene>
    <name evidence="2" type="ORF">OTI717_LOCUS43015</name>
</gene>
<dbReference type="GO" id="GO:0006508">
    <property type="term" value="P:proteolysis"/>
    <property type="evidence" value="ECO:0007669"/>
    <property type="project" value="InterPro"/>
</dbReference>
<reference evidence="2" key="1">
    <citation type="submission" date="2021-02" db="EMBL/GenBank/DDBJ databases">
        <authorList>
            <person name="Nowell W R."/>
        </authorList>
    </citation>
    <scope>NUCLEOTIDE SEQUENCE</scope>
</reference>